<comment type="caution">
    <text evidence="14">The sequence shown here is derived from an EMBL/GenBank/DDBJ whole genome shotgun (WGS) entry which is preliminary data.</text>
</comment>
<keyword evidence="7" id="KW-0862">Zinc</keyword>
<evidence type="ECO:0000256" key="7">
    <source>
        <dbReference type="ARBA" id="ARBA00022833"/>
    </source>
</evidence>
<evidence type="ECO:0000313" key="14">
    <source>
        <dbReference type="EMBL" id="MFC6360828.1"/>
    </source>
</evidence>
<evidence type="ECO:0000256" key="3">
    <source>
        <dbReference type="ARBA" id="ARBA00022679"/>
    </source>
</evidence>
<keyword evidence="9" id="KW-0119">Carbohydrate metabolism</keyword>
<comment type="similarity">
    <text evidence="12">Belongs to the ROK (NagC/XylR) family. NagK subfamily.</text>
</comment>
<dbReference type="Pfam" id="PF00480">
    <property type="entry name" value="ROK"/>
    <property type="match status" value="1"/>
</dbReference>
<evidence type="ECO:0000313" key="15">
    <source>
        <dbReference type="Proteomes" id="UP001596215"/>
    </source>
</evidence>
<gene>
    <name evidence="14" type="ORF">ACFP73_01720</name>
</gene>
<keyword evidence="6" id="KW-0418">Kinase</keyword>
<evidence type="ECO:0000256" key="1">
    <source>
        <dbReference type="ARBA" id="ARBA00012122"/>
    </source>
</evidence>
<evidence type="ECO:0000256" key="12">
    <source>
        <dbReference type="ARBA" id="ARBA00038116"/>
    </source>
</evidence>
<dbReference type="SUPFAM" id="SSF53067">
    <property type="entry name" value="Actin-like ATPase domain"/>
    <property type="match status" value="1"/>
</dbReference>
<evidence type="ECO:0000256" key="4">
    <source>
        <dbReference type="ARBA" id="ARBA00022723"/>
    </source>
</evidence>
<dbReference type="InterPro" id="IPR049874">
    <property type="entry name" value="ROK_cs"/>
</dbReference>
<dbReference type="Proteomes" id="UP001596215">
    <property type="component" value="Unassembled WGS sequence"/>
</dbReference>
<evidence type="ECO:0000256" key="2">
    <source>
        <dbReference type="ARBA" id="ARBA00014974"/>
    </source>
</evidence>
<evidence type="ECO:0000256" key="9">
    <source>
        <dbReference type="ARBA" id="ARBA00023277"/>
    </source>
</evidence>
<name>A0ABW1VM68_9GAMM</name>
<dbReference type="PANTHER" id="PTHR18964:SF162">
    <property type="entry name" value="N-ACETYL-D-GLUCOSAMINE KINASE"/>
    <property type="match status" value="1"/>
</dbReference>
<keyword evidence="3" id="KW-0808">Transferase</keyword>
<comment type="catalytic activity">
    <reaction evidence="13">
        <text>N-acetyl-D-glucosamine + ATP = N-acetyl-D-glucosamine 6-phosphate + ADP + H(+)</text>
        <dbReference type="Rhea" id="RHEA:17417"/>
        <dbReference type="ChEBI" id="CHEBI:15378"/>
        <dbReference type="ChEBI" id="CHEBI:30616"/>
        <dbReference type="ChEBI" id="CHEBI:57513"/>
        <dbReference type="ChEBI" id="CHEBI:456216"/>
        <dbReference type="ChEBI" id="CHEBI:506227"/>
        <dbReference type="EC" id="2.7.1.59"/>
    </reaction>
</comment>
<keyword evidence="15" id="KW-1185">Reference proteome</keyword>
<dbReference type="InterPro" id="IPR000600">
    <property type="entry name" value="ROK"/>
</dbReference>
<evidence type="ECO:0000256" key="5">
    <source>
        <dbReference type="ARBA" id="ARBA00022741"/>
    </source>
</evidence>
<reference evidence="15" key="1">
    <citation type="journal article" date="2019" name="Int. J. Syst. Evol. Microbiol.">
        <title>The Global Catalogue of Microorganisms (GCM) 10K type strain sequencing project: providing services to taxonomists for standard genome sequencing and annotation.</title>
        <authorList>
            <consortium name="The Broad Institute Genomics Platform"/>
            <consortium name="The Broad Institute Genome Sequencing Center for Infectious Disease"/>
            <person name="Wu L."/>
            <person name="Ma J."/>
        </authorList>
    </citation>
    <scope>NUCLEOTIDE SEQUENCE [LARGE SCALE GENOMIC DNA]</scope>
    <source>
        <strain evidence="15">CGMCC 4.1530</strain>
    </source>
</reference>
<evidence type="ECO:0000256" key="10">
    <source>
        <dbReference type="ARBA" id="ARBA00031123"/>
    </source>
</evidence>
<dbReference type="PROSITE" id="PS01125">
    <property type="entry name" value="ROK"/>
    <property type="match status" value="1"/>
</dbReference>
<keyword evidence="5" id="KW-0547">Nucleotide-binding</keyword>
<proteinExistence type="inferred from homology"/>
<organism evidence="14 15">
    <name type="scientific">Tatumella punctata</name>
    <dbReference type="NCBI Taxonomy" id="399969"/>
    <lineage>
        <taxon>Bacteria</taxon>
        <taxon>Pseudomonadati</taxon>
        <taxon>Pseudomonadota</taxon>
        <taxon>Gammaproteobacteria</taxon>
        <taxon>Enterobacterales</taxon>
        <taxon>Erwiniaceae</taxon>
        <taxon>Tatumella</taxon>
    </lineage>
</organism>
<sequence>MNTAVMCFDIGGSFIKSAVMMPDDQLQTIGSLPVPARDWPALCAALQQLLAQAAPLLSRGSPVAISAAGVVDQQADTILAGNLPAFNGHRVAQELSSIFQRPVVTGNDADCFTLAEAIQGSARDAEMVLGIILGSGVGGGLVYRQQIIRGAGGLTGEWGHGPVTRTEFRYGGKTLHLPRLPCGCGQQGCLDTLGAARGLERIYAHCFMDAADSRTIIDDWHRQEPRAMQTVYLWSQLVSEVLSVVINTLGPGKVVAGGGLASDRALIELLDREVRARILRSGDQPLIVPASLHQQGGLLGAAMLGRRLT</sequence>
<accession>A0ABW1VM68</accession>
<dbReference type="InterPro" id="IPR043129">
    <property type="entry name" value="ATPase_NBD"/>
</dbReference>
<evidence type="ECO:0000256" key="11">
    <source>
        <dbReference type="ARBA" id="ARBA00037880"/>
    </source>
</evidence>
<keyword evidence="4" id="KW-0479">Metal-binding</keyword>
<dbReference type="EC" id="2.7.1.59" evidence="1"/>
<dbReference type="PANTHER" id="PTHR18964">
    <property type="entry name" value="ROK (REPRESSOR, ORF, KINASE) FAMILY"/>
    <property type="match status" value="1"/>
</dbReference>
<protein>
    <recommendedName>
        <fullName evidence="2">N-acetyl-D-glucosamine kinase</fullName>
        <ecNumber evidence="1">2.7.1.59</ecNumber>
    </recommendedName>
    <alternativeName>
        <fullName evidence="10">GlcNAc kinase</fullName>
    </alternativeName>
</protein>
<dbReference type="EMBL" id="JBHSUC010000001">
    <property type="protein sequence ID" value="MFC6360828.1"/>
    <property type="molecule type" value="Genomic_DNA"/>
</dbReference>
<comment type="pathway">
    <text evidence="11">Cell wall biogenesis; peptidoglycan recycling.</text>
</comment>
<evidence type="ECO:0000256" key="6">
    <source>
        <dbReference type="ARBA" id="ARBA00022777"/>
    </source>
</evidence>
<evidence type="ECO:0000256" key="8">
    <source>
        <dbReference type="ARBA" id="ARBA00022840"/>
    </source>
</evidence>
<dbReference type="RefSeq" id="WP_212706883.1">
    <property type="nucleotide sequence ID" value="NZ_BAAAFW010000059.1"/>
</dbReference>
<evidence type="ECO:0000256" key="13">
    <source>
        <dbReference type="ARBA" id="ARBA00049065"/>
    </source>
</evidence>
<keyword evidence="8" id="KW-0067">ATP-binding</keyword>
<dbReference type="Gene3D" id="3.30.420.40">
    <property type="match status" value="2"/>
</dbReference>